<dbReference type="EMBL" id="QSAV01000059">
    <property type="protein sequence ID" value="RGW75240.1"/>
    <property type="molecule type" value="Genomic_DNA"/>
</dbReference>
<proteinExistence type="predicted"/>
<dbReference type="Proteomes" id="UP000285776">
    <property type="component" value="Unassembled WGS sequence"/>
</dbReference>
<comment type="caution">
    <text evidence="2">The sequence shown here is derived from an EMBL/GenBank/DDBJ whole genome shotgun (WGS) entry which is preliminary data.</text>
</comment>
<dbReference type="RefSeq" id="WP_118154969.1">
    <property type="nucleotide sequence ID" value="NZ_QSAV01000059.1"/>
</dbReference>
<feature type="transmembrane region" description="Helical" evidence="1">
    <location>
        <begin position="195"/>
        <end position="214"/>
    </location>
</feature>
<feature type="transmembrane region" description="Helical" evidence="1">
    <location>
        <begin position="170"/>
        <end position="189"/>
    </location>
</feature>
<keyword evidence="1" id="KW-0472">Membrane</keyword>
<dbReference type="PANTHER" id="PTHR40078:SF1">
    <property type="entry name" value="INTEGRAL MEMBRANE PROTEIN"/>
    <property type="match status" value="1"/>
</dbReference>
<accession>A0AA92U963</accession>
<feature type="transmembrane region" description="Helical" evidence="1">
    <location>
        <begin position="7"/>
        <end position="30"/>
    </location>
</feature>
<protein>
    <recommendedName>
        <fullName evidence="4">YitT family protein</fullName>
    </recommendedName>
</protein>
<feature type="transmembrane region" description="Helical" evidence="1">
    <location>
        <begin position="63"/>
        <end position="82"/>
    </location>
</feature>
<evidence type="ECO:0000256" key="1">
    <source>
        <dbReference type="SAM" id="Phobius"/>
    </source>
</evidence>
<dbReference type="InterPro" id="IPR038750">
    <property type="entry name" value="YczE/YyaS-like"/>
</dbReference>
<keyword evidence="1" id="KW-0812">Transmembrane</keyword>
<gene>
    <name evidence="2" type="ORF">DWV53_13655</name>
</gene>
<sequence length="256" mass="28910">MIKKEEVISFVWQHILLLVSLYVMTFGVAACVRSQLGSSVISTIPYVMASAGKMLDYIPGWTIGGYTIMMNAIFVVLQILILRRNFEWVQLFQLAIGFIFGMFIDLNMVLTQWMVSENILVNALVQIAGCTILGFGIAMEVKCGSVTMPGEGISIAIHKVTGWPFPKAKIRVDITLVVLAVLFCFLLLGSWKWEIVGIGTLFAMVYVGVTVRLFNKHLAWFDRLLHYRPGCRRYVYGLARYIKKTDVTSRLFKFNG</sequence>
<name>A0AA92U963_9BACT</name>
<evidence type="ECO:0008006" key="4">
    <source>
        <dbReference type="Google" id="ProtNLM"/>
    </source>
</evidence>
<dbReference type="Pfam" id="PF19700">
    <property type="entry name" value="DUF6198"/>
    <property type="match status" value="1"/>
</dbReference>
<dbReference type="PANTHER" id="PTHR40078">
    <property type="entry name" value="INTEGRAL MEMBRANE PROTEIN-RELATED"/>
    <property type="match status" value="1"/>
</dbReference>
<organism evidence="2 3">
    <name type="scientific">Segatella copri</name>
    <dbReference type="NCBI Taxonomy" id="165179"/>
    <lineage>
        <taxon>Bacteria</taxon>
        <taxon>Pseudomonadati</taxon>
        <taxon>Bacteroidota</taxon>
        <taxon>Bacteroidia</taxon>
        <taxon>Bacteroidales</taxon>
        <taxon>Prevotellaceae</taxon>
        <taxon>Segatella</taxon>
    </lineage>
</organism>
<feature type="transmembrane region" description="Helical" evidence="1">
    <location>
        <begin position="119"/>
        <end position="138"/>
    </location>
</feature>
<keyword evidence="1" id="KW-1133">Transmembrane helix</keyword>
<evidence type="ECO:0000313" key="2">
    <source>
        <dbReference type="EMBL" id="RGW75240.1"/>
    </source>
</evidence>
<dbReference type="AlphaFoldDB" id="A0AA92U963"/>
<reference evidence="2 3" key="1">
    <citation type="submission" date="2018-08" db="EMBL/GenBank/DDBJ databases">
        <title>A genome reference for cultivated species of the human gut microbiota.</title>
        <authorList>
            <person name="Zou Y."/>
            <person name="Xue W."/>
            <person name="Luo G."/>
        </authorList>
    </citation>
    <scope>NUCLEOTIDE SEQUENCE [LARGE SCALE GENOMIC DNA]</scope>
    <source>
        <strain evidence="2 3">AF10-17</strain>
    </source>
</reference>
<dbReference type="PROSITE" id="PS51257">
    <property type="entry name" value="PROKAR_LIPOPROTEIN"/>
    <property type="match status" value="1"/>
</dbReference>
<evidence type="ECO:0000313" key="3">
    <source>
        <dbReference type="Proteomes" id="UP000285776"/>
    </source>
</evidence>